<reference evidence="1" key="1">
    <citation type="submission" date="2022-08" db="EMBL/GenBank/DDBJ databases">
        <title>Genome Sequence of Pycnoporus sanguineus.</title>
        <authorList>
            <person name="Buettner E."/>
        </authorList>
    </citation>
    <scope>NUCLEOTIDE SEQUENCE</scope>
    <source>
        <strain evidence="1">CG-C14</strain>
    </source>
</reference>
<evidence type="ECO:0000313" key="2">
    <source>
        <dbReference type="Proteomes" id="UP001144978"/>
    </source>
</evidence>
<comment type="caution">
    <text evidence="1">The sequence shown here is derived from an EMBL/GenBank/DDBJ whole genome shotgun (WGS) entry which is preliminary data.</text>
</comment>
<name>A0ACC1P9Q8_9APHY</name>
<organism evidence="1 2">
    <name type="scientific">Trametes sanguinea</name>
    <dbReference type="NCBI Taxonomy" id="158606"/>
    <lineage>
        <taxon>Eukaryota</taxon>
        <taxon>Fungi</taxon>
        <taxon>Dikarya</taxon>
        <taxon>Basidiomycota</taxon>
        <taxon>Agaricomycotina</taxon>
        <taxon>Agaricomycetes</taxon>
        <taxon>Polyporales</taxon>
        <taxon>Polyporaceae</taxon>
        <taxon>Trametes</taxon>
    </lineage>
</organism>
<sequence length="381" mass="42301">MVLLATESASEDPSLGKTFGALLMGTFFALMLYGLLVHQSSHYFRRFAKDTRINKTFVMSLLYMYLITYAFDQEARRLAIWSLQWYPLITVSALPFAPPTYTRRGVPHPVESFRAFVSASRNVFTPAGCISVNGPIDHAIQPWGILILYRHSQRKVPRTRRLGGRPVRSHSRVDNLAATVIACMAKQLERFVPDIWIDTASYASTVASDAITTGVLVFNLKRYRTGIERTDALLDRLASYSINTGMAAHRHREYAPTHPLSLWKEGPGRVPGVEHPFHQSICELSPDGVCIVLAVSSLSQYIHDHTTFLYVQCNCSLNSRNALVDASNAVSTHLDSPRMAIPVPATRVPQDDHSGRGLLSPVAGMEGEGRSFSDRLISGDL</sequence>
<accession>A0ACC1P9Q8</accession>
<keyword evidence="2" id="KW-1185">Reference proteome</keyword>
<dbReference type="Proteomes" id="UP001144978">
    <property type="component" value="Unassembled WGS sequence"/>
</dbReference>
<proteinExistence type="predicted"/>
<protein>
    <submittedName>
        <fullName evidence="1">Uncharacterized protein</fullName>
    </submittedName>
</protein>
<dbReference type="EMBL" id="JANSHE010002873">
    <property type="protein sequence ID" value="KAJ2988980.1"/>
    <property type="molecule type" value="Genomic_DNA"/>
</dbReference>
<evidence type="ECO:0000313" key="1">
    <source>
        <dbReference type="EMBL" id="KAJ2988980.1"/>
    </source>
</evidence>
<gene>
    <name evidence="1" type="ORF">NUW54_g8934</name>
</gene>